<dbReference type="HAMAP" id="MF_02225">
    <property type="entry name" value="CoaBC"/>
    <property type="match status" value="1"/>
</dbReference>
<dbReference type="InterPro" id="IPR005252">
    <property type="entry name" value="CoaBC"/>
</dbReference>
<sequence length="399" mass="42311">MMAKITVYLSGSIAAYKGVTVVRGLQKAGHEVRVVMTAAATKLVGPATLNALTKYPVLTDLWNDQDQPIPHIELADWTELALVVPASADILAKLANGIADDAASTTLLATAAPKMVAPAMNRHMWAAPATQRNLAQLKRDGVAVIEPVTGRLAEGYQGHGRLPEPDQIVSRVQEFLRAHELLAGKRVVVTAGGTREPLDPVRYIGNRSSGKMGIAIATAAAQAGAQVTLITGQVSVPVPHDPNIKLVSALTTEEMLVAVQTAFKGADALVMAAAVADYRPVEVASQKVKKTADHGERTLKLTETVDILKTVAASKRPGQQVVGFAAETEKLLDHAQDKLTNKGADMIVANSVAGHNGAFGQDDDQVTILQPGEKPERWPRMAKTAVAQRLITQLAAKMK</sequence>
<dbReference type="InterPro" id="IPR036551">
    <property type="entry name" value="Flavin_trans-like"/>
</dbReference>
<proteinExistence type="inferred from homology"/>
<accession>A0A2J6NQ22</accession>
<dbReference type="NCBIfam" id="TIGR00521">
    <property type="entry name" value="coaBC_dfp"/>
    <property type="match status" value="1"/>
</dbReference>
<dbReference type="EC" id="6.3.2.5" evidence="3"/>
<evidence type="ECO:0000313" key="8">
    <source>
        <dbReference type="Proteomes" id="UP000239920"/>
    </source>
</evidence>
<evidence type="ECO:0000259" key="5">
    <source>
        <dbReference type="Pfam" id="PF02441"/>
    </source>
</evidence>
<comment type="caution">
    <text evidence="7">The sequence shown here is derived from an EMBL/GenBank/DDBJ whole genome shotgun (WGS) entry which is preliminary data.</text>
</comment>
<feature type="binding site" evidence="3">
    <location>
        <position position="342"/>
    </location>
    <ligand>
        <name>CTP</name>
        <dbReference type="ChEBI" id="CHEBI:37563"/>
    </ligand>
</feature>
<feature type="domain" description="DNA/pantothenate metabolism flavoprotein C-terminal" evidence="6">
    <location>
        <begin position="182"/>
        <end position="396"/>
    </location>
</feature>
<dbReference type="PANTHER" id="PTHR14359">
    <property type="entry name" value="HOMO-OLIGOMERIC FLAVIN CONTAINING CYS DECARBOXYLASE FAMILY"/>
    <property type="match status" value="1"/>
</dbReference>
<dbReference type="Pfam" id="PF02441">
    <property type="entry name" value="Flavoprotein"/>
    <property type="match status" value="1"/>
</dbReference>
<keyword evidence="3" id="KW-0460">Magnesium</keyword>
<evidence type="ECO:0000256" key="1">
    <source>
        <dbReference type="ARBA" id="ARBA00022793"/>
    </source>
</evidence>
<keyword evidence="1 3" id="KW-0210">Decarboxylase</keyword>
<dbReference type="GO" id="GO:0046872">
    <property type="term" value="F:metal ion binding"/>
    <property type="evidence" value="ECO:0007669"/>
    <property type="project" value="UniProtKB-KW"/>
</dbReference>
<evidence type="ECO:0000256" key="3">
    <source>
        <dbReference type="HAMAP-Rule" id="MF_02225"/>
    </source>
</evidence>
<dbReference type="GO" id="GO:0015941">
    <property type="term" value="P:pantothenate catabolic process"/>
    <property type="evidence" value="ECO:0007669"/>
    <property type="project" value="InterPro"/>
</dbReference>
<comment type="caution">
    <text evidence="3">Lacks conserved residue(s) required for the propagation of feature annotation.</text>
</comment>
<feature type="region of interest" description="Phosphopantothenoylcysteine decarboxylase" evidence="3">
    <location>
        <begin position="1"/>
        <end position="186"/>
    </location>
</feature>
<dbReference type="Gene3D" id="3.40.50.10300">
    <property type="entry name" value="CoaB-like"/>
    <property type="match status" value="1"/>
</dbReference>
<dbReference type="GO" id="GO:0010181">
    <property type="term" value="F:FMN binding"/>
    <property type="evidence" value="ECO:0007669"/>
    <property type="project" value="UniProtKB-UniRule"/>
</dbReference>
<feature type="binding site" evidence="3">
    <location>
        <position position="277"/>
    </location>
    <ligand>
        <name>CTP</name>
        <dbReference type="ChEBI" id="CHEBI:37563"/>
    </ligand>
</feature>
<comment type="function">
    <text evidence="4">Catalyzes two steps in the biosynthesis of coenzyme A. In the first step cysteine is conjugated to 4'-phosphopantothenate to form 4-phosphopantothenoylcysteine, in the latter compound is decarboxylated to form 4'-phosphopantotheine.</text>
</comment>
<organism evidence="7 8">
    <name type="scientific">Limosilactobacillus pontis</name>
    <dbReference type="NCBI Taxonomy" id="35787"/>
    <lineage>
        <taxon>Bacteria</taxon>
        <taxon>Bacillati</taxon>
        <taxon>Bacillota</taxon>
        <taxon>Bacilli</taxon>
        <taxon>Lactobacillales</taxon>
        <taxon>Lactobacillaceae</taxon>
        <taxon>Limosilactobacillus</taxon>
    </lineage>
</organism>
<feature type="region of interest" description="Phosphopantothenate--cysteine ligase" evidence="3">
    <location>
        <begin position="187"/>
        <end position="399"/>
    </location>
</feature>
<dbReference type="GO" id="GO:0071513">
    <property type="term" value="C:phosphopantothenoylcysteine decarboxylase complex"/>
    <property type="evidence" value="ECO:0007669"/>
    <property type="project" value="TreeGrafter"/>
</dbReference>
<dbReference type="AlphaFoldDB" id="A0A2J6NQ22"/>
<feature type="domain" description="Flavoprotein" evidence="5">
    <location>
        <begin position="4"/>
        <end position="175"/>
    </location>
</feature>
<dbReference type="EC" id="4.1.1.36" evidence="3"/>
<comment type="pathway">
    <text evidence="3 4">Cofactor biosynthesis; coenzyme A biosynthesis; CoA from (R)-pantothenate: step 2/5.</text>
</comment>
<keyword evidence="3" id="KW-0479">Metal-binding</keyword>
<comment type="pathway">
    <text evidence="3 4">Cofactor biosynthesis; coenzyme A biosynthesis; CoA from (R)-pantothenate: step 3/5.</text>
</comment>
<dbReference type="GO" id="GO:0004632">
    <property type="term" value="F:phosphopantothenate--cysteine ligase activity"/>
    <property type="evidence" value="ECO:0007669"/>
    <property type="project" value="UniProtKB-UniRule"/>
</dbReference>
<gene>
    <name evidence="3 7" type="primary">coaBC</name>
    <name evidence="7" type="ORF">CK797_01085</name>
</gene>
<comment type="function">
    <text evidence="3">Catalyzes two sequential steps in the biosynthesis of coenzyme A. In the first step cysteine is conjugated to 4'-phosphopantothenate to form 4-phosphopantothenoylcysteine. In the second step the latter compound is decarboxylated to form 4'-phosphopantotheine.</text>
</comment>
<evidence type="ECO:0000256" key="4">
    <source>
        <dbReference type="RuleBase" id="RU364078"/>
    </source>
</evidence>
<dbReference type="InterPro" id="IPR003382">
    <property type="entry name" value="Flavoprotein"/>
</dbReference>
<keyword evidence="3 4" id="KW-0285">Flavoprotein</keyword>
<dbReference type="EMBL" id="PNFV01000001">
    <property type="protein sequence ID" value="PMB83418.1"/>
    <property type="molecule type" value="Genomic_DNA"/>
</dbReference>
<dbReference type="Pfam" id="PF04127">
    <property type="entry name" value="DFP"/>
    <property type="match status" value="1"/>
</dbReference>
<feature type="binding site" evidence="3">
    <location>
        <position position="338"/>
    </location>
    <ligand>
        <name>CTP</name>
        <dbReference type="ChEBI" id="CHEBI:37563"/>
    </ligand>
</feature>
<comment type="cofactor">
    <cofactor evidence="3">
        <name>Mg(2+)</name>
        <dbReference type="ChEBI" id="CHEBI:18420"/>
    </cofactor>
</comment>
<keyword evidence="3 4" id="KW-0436">Ligase</keyword>
<comment type="cofactor">
    <cofactor evidence="3">
        <name>FMN</name>
        <dbReference type="ChEBI" id="CHEBI:58210"/>
    </cofactor>
    <text evidence="3">Binds 1 FMN per subunit.</text>
</comment>
<dbReference type="PANTHER" id="PTHR14359:SF6">
    <property type="entry name" value="PHOSPHOPANTOTHENOYLCYSTEINE DECARBOXYLASE"/>
    <property type="match status" value="1"/>
</dbReference>
<comment type="catalytic activity">
    <reaction evidence="3 4">
        <text>(R)-4'-phosphopantothenate + L-cysteine + CTP = N-[(R)-4-phosphopantothenoyl]-L-cysteine + CMP + diphosphate + H(+)</text>
        <dbReference type="Rhea" id="RHEA:19397"/>
        <dbReference type="ChEBI" id="CHEBI:10986"/>
        <dbReference type="ChEBI" id="CHEBI:15378"/>
        <dbReference type="ChEBI" id="CHEBI:33019"/>
        <dbReference type="ChEBI" id="CHEBI:35235"/>
        <dbReference type="ChEBI" id="CHEBI:37563"/>
        <dbReference type="ChEBI" id="CHEBI:59458"/>
        <dbReference type="ChEBI" id="CHEBI:60377"/>
        <dbReference type="EC" id="6.3.2.5"/>
    </reaction>
</comment>
<evidence type="ECO:0000259" key="6">
    <source>
        <dbReference type="Pfam" id="PF04127"/>
    </source>
</evidence>
<dbReference type="InterPro" id="IPR035929">
    <property type="entry name" value="CoaB-like_sf"/>
</dbReference>
<evidence type="ECO:0000313" key="7">
    <source>
        <dbReference type="EMBL" id="PMB83418.1"/>
    </source>
</evidence>
<dbReference type="OrthoDB" id="9802554at2"/>
<dbReference type="SUPFAM" id="SSF52507">
    <property type="entry name" value="Homo-oligomeric flavin-containing Cys decarboxylases, HFCD"/>
    <property type="match status" value="1"/>
</dbReference>
<comment type="catalytic activity">
    <reaction evidence="3 4">
        <text>N-[(R)-4-phosphopantothenoyl]-L-cysteine + H(+) = (R)-4'-phosphopantetheine + CO2</text>
        <dbReference type="Rhea" id="RHEA:16793"/>
        <dbReference type="ChEBI" id="CHEBI:15378"/>
        <dbReference type="ChEBI" id="CHEBI:16526"/>
        <dbReference type="ChEBI" id="CHEBI:59458"/>
        <dbReference type="ChEBI" id="CHEBI:61723"/>
        <dbReference type="EC" id="4.1.1.36"/>
    </reaction>
</comment>
<comment type="similarity">
    <text evidence="3 4">In the C-terminal section; belongs to the PPC synthetase family.</text>
</comment>
<keyword evidence="2 3" id="KW-0456">Lyase</keyword>
<name>A0A2J6NQ22_9LACO</name>
<reference evidence="7 8" key="1">
    <citation type="submission" date="2017-09" db="EMBL/GenBank/DDBJ databases">
        <title>Bacterial strain isolated from the female urinary microbiota.</title>
        <authorList>
            <person name="Thomas-White K."/>
            <person name="Kumar N."/>
            <person name="Forster S."/>
            <person name="Putonti C."/>
            <person name="Lawley T."/>
            <person name="Wolfe A.J."/>
        </authorList>
    </citation>
    <scope>NUCLEOTIDE SEQUENCE [LARGE SCALE GENOMIC DNA]</scope>
    <source>
        <strain evidence="7 8">UMB0683</strain>
    </source>
</reference>
<keyword evidence="3" id="KW-0511">Multifunctional enzyme</keyword>
<keyword evidence="3 4" id="KW-0288">FMN</keyword>
<comment type="similarity">
    <text evidence="3 4">In the N-terminal section; belongs to the HFCD (homo-oligomeric flavin containing Cys decarboxylase) superfamily.</text>
</comment>
<feature type="binding site" evidence="3">
    <location>
        <position position="287"/>
    </location>
    <ligand>
        <name>CTP</name>
        <dbReference type="ChEBI" id="CHEBI:37563"/>
    </ligand>
</feature>
<dbReference type="SUPFAM" id="SSF102645">
    <property type="entry name" value="CoaB-like"/>
    <property type="match status" value="1"/>
</dbReference>
<dbReference type="Gene3D" id="3.40.50.1950">
    <property type="entry name" value="Flavin prenyltransferase-like"/>
    <property type="match status" value="1"/>
</dbReference>
<dbReference type="GO" id="GO:0015937">
    <property type="term" value="P:coenzyme A biosynthetic process"/>
    <property type="evidence" value="ECO:0007669"/>
    <property type="project" value="UniProtKB-UniRule"/>
</dbReference>
<dbReference type="Proteomes" id="UP000239920">
    <property type="component" value="Unassembled WGS sequence"/>
</dbReference>
<evidence type="ECO:0000256" key="2">
    <source>
        <dbReference type="ARBA" id="ARBA00023239"/>
    </source>
</evidence>
<dbReference type="InterPro" id="IPR007085">
    <property type="entry name" value="DNA/pantothenate-metab_flavo_C"/>
</dbReference>
<feature type="binding site" evidence="3">
    <location>
        <position position="324"/>
    </location>
    <ligand>
        <name>CTP</name>
        <dbReference type="ChEBI" id="CHEBI:37563"/>
    </ligand>
</feature>
<dbReference type="GO" id="GO:0004633">
    <property type="term" value="F:phosphopantothenoylcysteine decarboxylase activity"/>
    <property type="evidence" value="ECO:0007669"/>
    <property type="project" value="UniProtKB-UniRule"/>
</dbReference>
<dbReference type="UniPathway" id="UPA00241">
    <property type="reaction ID" value="UER00353"/>
</dbReference>
<protein>
    <recommendedName>
        <fullName evidence="3">Coenzyme A biosynthesis bifunctional protein CoaBC</fullName>
    </recommendedName>
    <alternativeName>
        <fullName evidence="3">DNA/pantothenate metabolism flavoprotein</fullName>
    </alternativeName>
    <alternativeName>
        <fullName evidence="3">Phosphopantothenoylcysteine synthetase/decarboxylase</fullName>
        <shortName evidence="3">PPCS-PPCDC</shortName>
    </alternativeName>
    <domain>
        <recommendedName>
            <fullName evidence="3">Phosphopantothenoylcysteine decarboxylase</fullName>
            <shortName evidence="3">PPC decarboxylase</shortName>
            <shortName evidence="3">PPC-DC</shortName>
            <ecNumber evidence="3">4.1.1.36</ecNumber>
        </recommendedName>
        <alternativeName>
            <fullName evidence="3">CoaC</fullName>
        </alternativeName>
    </domain>
    <domain>
        <recommendedName>
            <fullName evidence="3">Phosphopantothenate--cysteine ligase</fullName>
            <ecNumber evidence="3">6.3.2.5</ecNumber>
        </recommendedName>
        <alternativeName>
            <fullName evidence="3">CoaB</fullName>
        </alternativeName>
        <alternativeName>
            <fullName evidence="3">Phosphopantothenoylcysteine synthetase</fullName>
            <shortName evidence="3">PPC synthetase</shortName>
            <shortName evidence="3">PPC-S</shortName>
        </alternativeName>
    </domain>
</protein>